<evidence type="ECO:0000259" key="14">
    <source>
        <dbReference type="Pfam" id="PF00593"/>
    </source>
</evidence>
<dbReference type="InterPro" id="IPR036942">
    <property type="entry name" value="Beta-barrel_TonB_sf"/>
</dbReference>
<dbReference type="GO" id="GO:0044718">
    <property type="term" value="P:siderophore transmembrane transport"/>
    <property type="evidence" value="ECO:0007669"/>
    <property type="project" value="TreeGrafter"/>
</dbReference>
<reference evidence="17 19" key="1">
    <citation type="submission" date="2015-03" db="EMBL/GenBank/DDBJ databases">
        <authorList>
            <person name="Murphy D."/>
        </authorList>
    </citation>
    <scope>NUCLEOTIDE SEQUENCE [LARGE SCALE GENOMIC DNA]</scope>
    <source>
        <strain evidence="17 19">IP06005</strain>
    </source>
</reference>
<evidence type="ECO:0000256" key="8">
    <source>
        <dbReference type="ARBA" id="ARBA00023136"/>
    </source>
</evidence>
<feature type="chain" id="PRO_5006698396" evidence="13">
    <location>
        <begin position="29"/>
        <end position="669"/>
    </location>
</feature>
<evidence type="ECO:0000256" key="5">
    <source>
        <dbReference type="ARBA" id="ARBA00022729"/>
    </source>
</evidence>
<evidence type="ECO:0000256" key="12">
    <source>
        <dbReference type="RuleBase" id="RU003357"/>
    </source>
</evidence>
<keyword evidence="6" id="KW-0406">Ion transport</keyword>
<dbReference type="Pfam" id="PF00593">
    <property type="entry name" value="TonB_dep_Rec_b-barrel"/>
    <property type="match status" value="1"/>
</dbReference>
<dbReference type="GO" id="GO:0009279">
    <property type="term" value="C:cell outer membrane"/>
    <property type="evidence" value="ECO:0007669"/>
    <property type="project" value="UniProtKB-SubCell"/>
</dbReference>
<evidence type="ECO:0000256" key="11">
    <source>
        <dbReference type="PROSITE-ProRule" id="PRU10143"/>
    </source>
</evidence>
<dbReference type="InterPro" id="IPR010916">
    <property type="entry name" value="TonB_box_CS"/>
</dbReference>
<comment type="subcellular location">
    <subcellularLocation>
        <location evidence="1 10">Cell outer membrane</location>
        <topology evidence="1 10">Multi-pass membrane protein</topology>
    </subcellularLocation>
</comment>
<dbReference type="EMBL" id="CQEJ01000012">
    <property type="protein sequence ID" value="CNL21767.1"/>
    <property type="molecule type" value="Genomic_DNA"/>
</dbReference>
<evidence type="ECO:0000313" key="18">
    <source>
        <dbReference type="Proteomes" id="UP000038647"/>
    </source>
</evidence>
<dbReference type="CDD" id="cd01347">
    <property type="entry name" value="ligand_gated_channel"/>
    <property type="match status" value="1"/>
</dbReference>
<keyword evidence="2 10" id="KW-0813">Transport</keyword>
<gene>
    <name evidence="17" type="primary">cirA</name>
    <name evidence="17" type="ORF">ERS137965_02405</name>
    <name evidence="16" type="ORF">ERS137966_02162</name>
</gene>
<keyword evidence="18" id="KW-1185">Reference proteome</keyword>
<evidence type="ECO:0000313" key="16">
    <source>
        <dbReference type="EMBL" id="CNL07663.1"/>
    </source>
</evidence>
<dbReference type="AlphaFoldDB" id="A0A0T9U625"/>
<evidence type="ECO:0000313" key="19">
    <source>
        <dbReference type="Proteomes" id="UP000041595"/>
    </source>
</evidence>
<name>A0A0T9U625_YERAL</name>
<dbReference type="GO" id="GO:0015344">
    <property type="term" value="F:siderophore uptake transmembrane transporter activity"/>
    <property type="evidence" value="ECO:0007669"/>
    <property type="project" value="TreeGrafter"/>
</dbReference>
<dbReference type="Proteomes" id="UP000041595">
    <property type="component" value="Unassembled WGS sequence"/>
</dbReference>
<dbReference type="RefSeq" id="WP_004700610.1">
    <property type="nucleotide sequence ID" value="NZ_CQEH01000008.1"/>
</dbReference>
<dbReference type="eggNOG" id="COG4771">
    <property type="taxonomic scope" value="Bacteria"/>
</dbReference>
<dbReference type="InterPro" id="IPR012910">
    <property type="entry name" value="Plug_dom"/>
</dbReference>
<proteinExistence type="inferred from homology"/>
<dbReference type="Proteomes" id="UP000038647">
    <property type="component" value="Unassembled WGS sequence"/>
</dbReference>
<dbReference type="InterPro" id="IPR000531">
    <property type="entry name" value="Beta-barrel_TonB"/>
</dbReference>
<keyword evidence="17" id="KW-0675">Receptor</keyword>
<keyword evidence="8 10" id="KW-0472">Membrane</keyword>
<evidence type="ECO:0000256" key="9">
    <source>
        <dbReference type="ARBA" id="ARBA00023237"/>
    </source>
</evidence>
<evidence type="ECO:0000256" key="7">
    <source>
        <dbReference type="ARBA" id="ARBA00023077"/>
    </source>
</evidence>
<evidence type="ECO:0000313" key="17">
    <source>
        <dbReference type="EMBL" id="CNL21767.1"/>
    </source>
</evidence>
<organism evidence="17 19">
    <name type="scientific">Yersinia aldovae</name>
    <dbReference type="NCBI Taxonomy" id="29483"/>
    <lineage>
        <taxon>Bacteria</taxon>
        <taxon>Pseudomonadati</taxon>
        <taxon>Pseudomonadota</taxon>
        <taxon>Gammaproteobacteria</taxon>
        <taxon>Enterobacterales</taxon>
        <taxon>Yersiniaceae</taxon>
        <taxon>Yersinia</taxon>
    </lineage>
</organism>
<feature type="domain" description="TonB-dependent receptor plug" evidence="15">
    <location>
        <begin position="56"/>
        <end position="166"/>
    </location>
</feature>
<reference evidence="16 18" key="2">
    <citation type="submission" date="2015-03" db="EMBL/GenBank/DDBJ databases">
        <authorList>
            <consortium name="Pathogen Informatics"/>
            <person name="Murphy D."/>
        </authorList>
    </citation>
    <scope>NUCLEOTIDE SEQUENCE [LARGE SCALE GENOMIC DNA]</scope>
    <source>
        <strain evidence="16 18">IP08791</strain>
    </source>
</reference>
<evidence type="ECO:0000256" key="10">
    <source>
        <dbReference type="PROSITE-ProRule" id="PRU01360"/>
    </source>
</evidence>
<dbReference type="PANTHER" id="PTHR30069:SF53">
    <property type="entry name" value="COLICIN I RECEPTOR-RELATED"/>
    <property type="match status" value="1"/>
</dbReference>
<keyword evidence="4 10" id="KW-0812">Transmembrane</keyword>
<dbReference type="Pfam" id="PF07715">
    <property type="entry name" value="Plug"/>
    <property type="match status" value="1"/>
</dbReference>
<accession>A0A0T9U625</accession>
<evidence type="ECO:0000256" key="3">
    <source>
        <dbReference type="ARBA" id="ARBA00022452"/>
    </source>
</evidence>
<keyword evidence="9 10" id="KW-0998">Cell outer membrane</keyword>
<feature type="signal peptide" evidence="13">
    <location>
        <begin position="1"/>
        <end position="28"/>
    </location>
</feature>
<dbReference type="PROSITE" id="PS00430">
    <property type="entry name" value="TONB_DEPENDENT_REC_1"/>
    <property type="match status" value="1"/>
</dbReference>
<dbReference type="SUPFAM" id="SSF56935">
    <property type="entry name" value="Porins"/>
    <property type="match status" value="1"/>
</dbReference>
<dbReference type="Gene3D" id="2.170.130.10">
    <property type="entry name" value="TonB-dependent receptor, plug domain"/>
    <property type="match status" value="1"/>
</dbReference>
<dbReference type="InterPro" id="IPR037066">
    <property type="entry name" value="Plug_dom_sf"/>
</dbReference>
<protein>
    <submittedName>
        <fullName evidence="16 17">Outer membrane receptor</fullName>
    </submittedName>
</protein>
<evidence type="ECO:0000256" key="1">
    <source>
        <dbReference type="ARBA" id="ARBA00004571"/>
    </source>
</evidence>
<dbReference type="InterPro" id="IPR039426">
    <property type="entry name" value="TonB-dep_rcpt-like"/>
</dbReference>
<dbReference type="Gene3D" id="2.40.170.20">
    <property type="entry name" value="TonB-dependent receptor, beta-barrel domain"/>
    <property type="match status" value="1"/>
</dbReference>
<comment type="similarity">
    <text evidence="10 12">Belongs to the TonB-dependent receptor family.</text>
</comment>
<evidence type="ECO:0000259" key="15">
    <source>
        <dbReference type="Pfam" id="PF07715"/>
    </source>
</evidence>
<evidence type="ECO:0000256" key="2">
    <source>
        <dbReference type="ARBA" id="ARBA00022448"/>
    </source>
</evidence>
<dbReference type="OrthoDB" id="9764669at2"/>
<feature type="domain" description="TonB-dependent receptor-like beta-barrel" evidence="14">
    <location>
        <begin position="240"/>
        <end position="642"/>
    </location>
</feature>
<evidence type="ECO:0000256" key="6">
    <source>
        <dbReference type="ARBA" id="ARBA00023065"/>
    </source>
</evidence>
<dbReference type="NCBIfam" id="NF010038">
    <property type="entry name" value="PRK13513.1"/>
    <property type="match status" value="1"/>
</dbReference>
<evidence type="ECO:0000256" key="4">
    <source>
        <dbReference type="ARBA" id="ARBA00022692"/>
    </source>
</evidence>
<keyword evidence="7 11" id="KW-0798">TonB box</keyword>
<keyword evidence="5 13" id="KW-0732">Signal</keyword>
<feature type="short sequence motif" description="TonB box" evidence="11">
    <location>
        <begin position="44"/>
        <end position="50"/>
    </location>
</feature>
<dbReference type="STRING" id="1453495.AT01_1041"/>
<sequence>MVKVNQVFRKTNSATWVIAAIISSQAYAADTNITETKNTTSTDTMVVTASGFQQRIQDSAASISVVTREQIENKAYTDITDALKDVPGVVVTGGGSHSDISIRGMSAKYTLILVDGKRIDTRGTRPNSDGSGIEQGWLPPLAAIERIEVVRGPMSSLYGSDAMGGVINVITRKVGKLWHGTVRADATLQEDSNSGDIFQTNAYASGPLIDGLLGLKVSGLLSHRSEDKIVDGYNEQRLRNGAATFTLTPDDKNEFDFDIGHYVQDRNSTAGRSVAPNRTGSDVQYDRNNYAITHHGYYDFGNSTSYVQRDETRNPSREMKSVDNIFNTQTSFLLDNHTLSLGGQYRYEELNDQGNQLASASDLTKLTRWSWALFAEDEWQMTNDFALTGGIRMDQDENYGTHWTPRLYGVWHLAEQWTLKGGVSGGYRSPDLRQATENWGQITGGGRGDPAIIIGNANLKPERSLSEEIGILWDDQEGLNAGVTLFNTDFKDKITEVRRCTDTTGNASGQCMINGTSYRFISDRTNVDKAITRGVEATFGWEINKDWSLTSNYTFTESEQKSGQFAGQPLNQMPKHMINGTVNWQASEELATWIRANYRGKTSEYLSRTSMGASTPSYTFVDLGANYQLTKEVRLMGGVYNVLDKRVDIDVNDKVLDGRRYMVGASYDF</sequence>
<dbReference type="PROSITE" id="PS52016">
    <property type="entry name" value="TONB_DEPENDENT_REC_3"/>
    <property type="match status" value="1"/>
</dbReference>
<keyword evidence="3 10" id="KW-1134">Transmembrane beta strand</keyword>
<dbReference type="PANTHER" id="PTHR30069">
    <property type="entry name" value="TONB-DEPENDENT OUTER MEMBRANE RECEPTOR"/>
    <property type="match status" value="1"/>
</dbReference>
<evidence type="ECO:0000256" key="13">
    <source>
        <dbReference type="SAM" id="SignalP"/>
    </source>
</evidence>
<dbReference type="EMBL" id="CQEH01000008">
    <property type="protein sequence ID" value="CNL07663.1"/>
    <property type="molecule type" value="Genomic_DNA"/>
</dbReference>